<dbReference type="InterPro" id="IPR014284">
    <property type="entry name" value="RNA_pol_sigma-70_dom"/>
</dbReference>
<evidence type="ECO:0000259" key="2">
    <source>
        <dbReference type="Pfam" id="PF04542"/>
    </source>
</evidence>
<dbReference type="SUPFAM" id="SSF88946">
    <property type="entry name" value="Sigma2 domain of RNA polymerase sigma factors"/>
    <property type="match status" value="1"/>
</dbReference>
<dbReference type="InterPro" id="IPR052704">
    <property type="entry name" value="ECF_Sigma-70_Domain"/>
</dbReference>
<feature type="domain" description="RNA polymerase sigma-70 region 2" evidence="2">
    <location>
        <begin position="9"/>
        <end position="72"/>
    </location>
</feature>
<dbReference type="Gene3D" id="1.10.10.10">
    <property type="entry name" value="Winged helix-like DNA-binding domain superfamily/Winged helix DNA-binding domain"/>
    <property type="match status" value="1"/>
</dbReference>
<dbReference type="PANTHER" id="PTHR30173">
    <property type="entry name" value="SIGMA 19 FACTOR"/>
    <property type="match status" value="1"/>
</dbReference>
<sequence length="282" mass="31221">MTDVQVEDFEAHRPSLWAIAYRMLGSASEAEDVVQETWLRWQSASRDGVRSGRAFLSAVATRLCLDHLKSARARREVYVGPWLPEPVRTDTQVDPETISFAFLVLLESLTPMERAVYLLNEVFGYSHAEVAQMLDKEEAACRQLLHRARGHLVSRRPRFAPSKEAHARMVTSFLSACSSGDLEGIKRLLSEDVTAWADGGGKVSAATRLVQGTEAVARQYLGLLNKMMKVPGSALETSEVNGWPALVVRLNGAVFDVISFETDGEHIHAIHAVLNPDKLARL</sequence>
<accession>A0ABT5DGH4</accession>
<dbReference type="Gene3D" id="3.10.450.50">
    <property type="match status" value="1"/>
</dbReference>
<protein>
    <submittedName>
        <fullName evidence="4">RNA polymerase sigma-70 factor</fullName>
    </submittedName>
</protein>
<dbReference type="Pfam" id="PF08281">
    <property type="entry name" value="Sigma70_r4_2"/>
    <property type="match status" value="1"/>
</dbReference>
<evidence type="ECO:0000313" key="4">
    <source>
        <dbReference type="EMBL" id="MDC0712769.1"/>
    </source>
</evidence>
<dbReference type="InterPro" id="IPR036388">
    <property type="entry name" value="WH-like_DNA-bd_sf"/>
</dbReference>
<name>A0ABT5DGH4_9BACT</name>
<reference evidence="4 5" key="1">
    <citation type="submission" date="2022-11" db="EMBL/GenBank/DDBJ databases">
        <title>Minimal conservation of predation-associated metabolite biosynthetic gene clusters underscores biosynthetic potential of Myxococcota including descriptions for ten novel species: Archangium lansinium sp. nov., Myxococcus landrumus sp. nov., Nannocystis bai.</title>
        <authorList>
            <person name="Ahearne A."/>
            <person name="Stevens C."/>
            <person name="Dowd S."/>
        </authorList>
    </citation>
    <scope>NUCLEOTIDE SEQUENCE [LARGE SCALE GENOMIC DNA]</scope>
    <source>
        <strain evidence="4 5">NCWAL01</strain>
    </source>
</reference>
<keyword evidence="5" id="KW-1185">Reference proteome</keyword>
<evidence type="ECO:0000313" key="5">
    <source>
        <dbReference type="Proteomes" id="UP001221838"/>
    </source>
</evidence>
<dbReference type="InterPro" id="IPR007627">
    <property type="entry name" value="RNA_pol_sigma70_r2"/>
</dbReference>
<comment type="subunit">
    <text evidence="1">Interacts transiently with the RNA polymerase catalytic core formed by RpoA, RpoB, RpoC and RpoZ (2 alpha, 1 beta, 1 beta' and 1 omega subunit) to form the RNA polymerase holoenzyme that can initiate transcription.</text>
</comment>
<evidence type="ECO:0000259" key="3">
    <source>
        <dbReference type="Pfam" id="PF08281"/>
    </source>
</evidence>
<proteinExistence type="predicted"/>
<dbReference type="InterPro" id="IPR013324">
    <property type="entry name" value="RNA_pol_sigma_r3/r4-like"/>
</dbReference>
<evidence type="ECO:0000256" key="1">
    <source>
        <dbReference type="ARBA" id="ARBA00011344"/>
    </source>
</evidence>
<dbReference type="RefSeq" id="WP_272142903.1">
    <property type="nucleotide sequence ID" value="NZ_JAQNDM010000002.1"/>
</dbReference>
<gene>
    <name evidence="4" type="ORF">POL68_30190</name>
</gene>
<dbReference type="NCBIfam" id="NF007214">
    <property type="entry name" value="PRK09636.1"/>
    <property type="match status" value="1"/>
</dbReference>
<organism evidence="4 5">
    <name type="scientific">Stigmatella ashevillensis</name>
    <dbReference type="NCBI Taxonomy" id="2995309"/>
    <lineage>
        <taxon>Bacteria</taxon>
        <taxon>Pseudomonadati</taxon>
        <taxon>Myxococcota</taxon>
        <taxon>Myxococcia</taxon>
        <taxon>Myxococcales</taxon>
        <taxon>Cystobacterineae</taxon>
        <taxon>Archangiaceae</taxon>
        <taxon>Stigmatella</taxon>
    </lineage>
</organism>
<dbReference type="SUPFAM" id="SSF88659">
    <property type="entry name" value="Sigma3 and sigma4 domains of RNA polymerase sigma factors"/>
    <property type="match status" value="1"/>
</dbReference>
<dbReference type="PANTHER" id="PTHR30173:SF36">
    <property type="entry name" value="ECF RNA POLYMERASE SIGMA FACTOR SIGJ"/>
    <property type="match status" value="1"/>
</dbReference>
<dbReference type="InterPro" id="IPR013325">
    <property type="entry name" value="RNA_pol_sigma_r2"/>
</dbReference>
<dbReference type="EMBL" id="JAQNDM010000002">
    <property type="protein sequence ID" value="MDC0712769.1"/>
    <property type="molecule type" value="Genomic_DNA"/>
</dbReference>
<dbReference type="Gene3D" id="1.10.1740.10">
    <property type="match status" value="1"/>
</dbReference>
<dbReference type="InterPro" id="IPR014303">
    <property type="entry name" value="RNA_pol_sigma-70_ECF"/>
</dbReference>
<dbReference type="NCBIfam" id="TIGR02937">
    <property type="entry name" value="sigma70-ECF"/>
    <property type="match status" value="1"/>
</dbReference>
<dbReference type="NCBIfam" id="TIGR02957">
    <property type="entry name" value="SigX4"/>
    <property type="match status" value="1"/>
</dbReference>
<dbReference type="Pfam" id="PF04542">
    <property type="entry name" value="Sigma70_r2"/>
    <property type="match status" value="1"/>
</dbReference>
<feature type="domain" description="RNA polymerase sigma factor 70 region 4 type 2" evidence="3">
    <location>
        <begin position="101"/>
        <end position="152"/>
    </location>
</feature>
<dbReference type="SUPFAM" id="SSF54427">
    <property type="entry name" value="NTF2-like"/>
    <property type="match status" value="1"/>
</dbReference>
<dbReference type="Proteomes" id="UP001221838">
    <property type="component" value="Unassembled WGS sequence"/>
</dbReference>
<dbReference type="InterPro" id="IPR032710">
    <property type="entry name" value="NTF2-like_dom_sf"/>
</dbReference>
<comment type="caution">
    <text evidence="4">The sequence shown here is derived from an EMBL/GenBank/DDBJ whole genome shotgun (WGS) entry which is preliminary data.</text>
</comment>
<dbReference type="InterPro" id="IPR013249">
    <property type="entry name" value="RNA_pol_sigma70_r4_t2"/>
</dbReference>